<evidence type="ECO:0000313" key="4">
    <source>
        <dbReference type="EMBL" id="PNH04928.1"/>
    </source>
</evidence>
<accession>A0A2J7ZXE7</accession>
<feature type="compositionally biased region" description="Gly residues" evidence="1">
    <location>
        <begin position="782"/>
        <end position="802"/>
    </location>
</feature>
<reference evidence="4 5" key="1">
    <citation type="journal article" date="2017" name="Mol. Biol. Evol.">
        <title>The 4-celled Tetrabaena socialis nuclear genome reveals the essential components for genetic control of cell number at the origin of multicellularity in the volvocine lineage.</title>
        <authorList>
            <person name="Featherston J."/>
            <person name="Arakaki Y."/>
            <person name="Hanschen E.R."/>
            <person name="Ferris P.J."/>
            <person name="Michod R.E."/>
            <person name="Olson B.J.S.C."/>
            <person name="Nozaki H."/>
            <person name="Durand P.M."/>
        </authorList>
    </citation>
    <scope>NUCLEOTIDE SEQUENCE [LARGE SCALE GENOMIC DNA]</scope>
    <source>
        <strain evidence="4 5">NIES-571</strain>
    </source>
</reference>
<name>A0A2J7ZXE7_9CHLO</name>
<dbReference type="GO" id="GO:0000981">
    <property type="term" value="F:DNA-binding transcription factor activity, RNA polymerase II-specific"/>
    <property type="evidence" value="ECO:0007669"/>
    <property type="project" value="TreeGrafter"/>
</dbReference>
<protein>
    <submittedName>
        <fullName evidence="4">Myb protein</fullName>
    </submittedName>
</protein>
<evidence type="ECO:0000259" key="3">
    <source>
        <dbReference type="PROSITE" id="PS51294"/>
    </source>
</evidence>
<feature type="domain" description="HTH myb-type" evidence="3">
    <location>
        <begin position="101"/>
        <end position="155"/>
    </location>
</feature>
<keyword evidence="5" id="KW-1185">Reference proteome</keyword>
<dbReference type="GO" id="GO:0000978">
    <property type="term" value="F:RNA polymerase II cis-regulatory region sequence-specific DNA binding"/>
    <property type="evidence" value="ECO:0007669"/>
    <property type="project" value="TreeGrafter"/>
</dbReference>
<dbReference type="Gene3D" id="1.10.10.60">
    <property type="entry name" value="Homeodomain-like"/>
    <property type="match status" value="1"/>
</dbReference>
<feature type="region of interest" description="Disordered" evidence="1">
    <location>
        <begin position="778"/>
        <end position="829"/>
    </location>
</feature>
<dbReference type="InterPro" id="IPR001005">
    <property type="entry name" value="SANT/Myb"/>
</dbReference>
<dbReference type="AlphaFoldDB" id="A0A2J7ZXE7"/>
<dbReference type="InterPro" id="IPR017930">
    <property type="entry name" value="Myb_dom"/>
</dbReference>
<feature type="region of interest" description="Disordered" evidence="1">
    <location>
        <begin position="269"/>
        <end position="330"/>
    </location>
</feature>
<dbReference type="SMART" id="SM00717">
    <property type="entry name" value="SANT"/>
    <property type="match status" value="1"/>
</dbReference>
<dbReference type="GO" id="GO:0005634">
    <property type="term" value="C:nucleus"/>
    <property type="evidence" value="ECO:0007669"/>
    <property type="project" value="TreeGrafter"/>
</dbReference>
<dbReference type="PROSITE" id="PS51294">
    <property type="entry name" value="HTH_MYB"/>
    <property type="match status" value="1"/>
</dbReference>
<feature type="domain" description="Myb-like" evidence="2">
    <location>
        <begin position="101"/>
        <end position="151"/>
    </location>
</feature>
<feature type="compositionally biased region" description="Low complexity" evidence="1">
    <location>
        <begin position="550"/>
        <end position="584"/>
    </location>
</feature>
<dbReference type="Pfam" id="PF00249">
    <property type="entry name" value="Myb_DNA-binding"/>
    <property type="match status" value="1"/>
</dbReference>
<proteinExistence type="predicted"/>
<dbReference type="Proteomes" id="UP000236333">
    <property type="component" value="Unassembled WGS sequence"/>
</dbReference>
<dbReference type="CDD" id="cd00167">
    <property type="entry name" value="SANT"/>
    <property type="match status" value="1"/>
</dbReference>
<feature type="compositionally biased region" description="Polar residues" evidence="1">
    <location>
        <begin position="436"/>
        <end position="452"/>
    </location>
</feature>
<feature type="region of interest" description="Disordered" evidence="1">
    <location>
        <begin position="543"/>
        <end position="603"/>
    </location>
</feature>
<gene>
    <name evidence="4" type="ORF">TSOC_008881</name>
</gene>
<feature type="compositionally biased region" description="Basic and acidic residues" evidence="1">
    <location>
        <begin position="272"/>
        <end position="282"/>
    </location>
</feature>
<feature type="compositionally biased region" description="Basic and acidic residues" evidence="1">
    <location>
        <begin position="227"/>
        <end position="241"/>
    </location>
</feature>
<evidence type="ECO:0000313" key="5">
    <source>
        <dbReference type="Proteomes" id="UP000236333"/>
    </source>
</evidence>
<comment type="caution">
    <text evidence="4">The sequence shown here is derived from an EMBL/GenBank/DDBJ whole genome shotgun (WGS) entry which is preliminary data.</text>
</comment>
<dbReference type="OrthoDB" id="2143914at2759"/>
<dbReference type="PANTHER" id="PTHR45614:SF150">
    <property type="entry name" value="MYB-LIKE DNA-BINDING DOMAIN CONTAINING PROTEIN, EXPRESSED"/>
    <property type="match status" value="1"/>
</dbReference>
<feature type="compositionally biased region" description="Gly residues" evidence="1">
    <location>
        <begin position="463"/>
        <end position="481"/>
    </location>
</feature>
<dbReference type="PANTHER" id="PTHR45614">
    <property type="entry name" value="MYB PROTEIN-RELATED"/>
    <property type="match status" value="1"/>
</dbReference>
<feature type="region of interest" description="Disordered" evidence="1">
    <location>
        <begin position="1"/>
        <end position="106"/>
    </location>
</feature>
<dbReference type="InterPro" id="IPR009057">
    <property type="entry name" value="Homeodomain-like_sf"/>
</dbReference>
<feature type="compositionally biased region" description="Gly residues" evidence="1">
    <location>
        <begin position="422"/>
        <end position="435"/>
    </location>
</feature>
<dbReference type="SUPFAM" id="SSF46689">
    <property type="entry name" value="Homeodomain-like"/>
    <property type="match status" value="1"/>
</dbReference>
<evidence type="ECO:0000256" key="1">
    <source>
        <dbReference type="SAM" id="MobiDB-lite"/>
    </source>
</evidence>
<dbReference type="EMBL" id="PGGS01000349">
    <property type="protein sequence ID" value="PNH04928.1"/>
    <property type="molecule type" value="Genomic_DNA"/>
</dbReference>
<feature type="compositionally biased region" description="Acidic residues" evidence="1">
    <location>
        <begin position="59"/>
        <end position="72"/>
    </location>
</feature>
<dbReference type="PROSITE" id="PS50090">
    <property type="entry name" value="MYB_LIKE"/>
    <property type="match status" value="1"/>
</dbReference>
<dbReference type="InterPro" id="IPR050560">
    <property type="entry name" value="MYB_TF"/>
</dbReference>
<sequence>MDEGSPGSPGGQAAKGVDTHGRLARSRSLSKGTAALSVLKSSTKLHQRRGSASHARFVEEEEGSQDDEEGSQDDGSRRRNGGASGPAVSKAVKQLATDGGRRNAARGEWSCAEEMVLARKHMELGNKWTNISTFLPARSDNDVKNIWHSTLRSKNTDRRSFLRTYARAVRDCANDGDARRQAYDMAQRMCGSPQAIELALAQVQQQYQQHLVAGQQPDDAPEPSQSPEHDQQQQQGELERELSRGGLGAPLGLQYDPREQSPLLQMLQQQQRLEEPQLEARRSGTCSRSNSVAGEQSALLHAGTGAKGRLSPCPSPRPKRQQRTPAPSASPLDALDAAAAAGGGLAALGGLHPSLILAQRDATHFRSYSYSHAHLAPGEDSLRSLPSAGRHSDLLDSSCLARLSALQLADQRQRQHLQQQLGAGGAAGAGGGGGTADSSSSNHNLRQQTQLLASGSGPVHPPGAGGGGGGGAAAHGGEHGAGGAQLLSRVLSQQGSPGTVLGAAGGAGGGDAADVDDLLALGLDLTAEDLMVLGVGSQQQPMDLLRHHQAQQQQQMHSQQLLQHPSHHLLQPHLHPHLQPGSQPGSQVGLGSPLQSGAAAHGSFSNASSGLLSPLGLGFGQVTHLLQHPQGQHTANTAAPGLWGRGAGPASWAASLLRPDDGAVRTLSSPVPFCAEAGLQQGQGLGRQARAGGLGGMGNGFALLSVDPTLSPFCGASMGGGGGGRGSGLVTEMPSLAEPGHVDVVTMGLDSGDLLDCMEVEGGPAAASGGAESFDLGLMRGNHGGGGGQGREAARGGGGSGLAAGWPVASSGGLEGAQQPDRLGPMLRL</sequence>
<feature type="compositionally biased region" description="Polar residues" evidence="1">
    <location>
        <begin position="284"/>
        <end position="294"/>
    </location>
</feature>
<evidence type="ECO:0000259" key="2">
    <source>
        <dbReference type="PROSITE" id="PS50090"/>
    </source>
</evidence>
<organism evidence="4 5">
    <name type="scientific">Tetrabaena socialis</name>
    <dbReference type="NCBI Taxonomy" id="47790"/>
    <lineage>
        <taxon>Eukaryota</taxon>
        <taxon>Viridiplantae</taxon>
        <taxon>Chlorophyta</taxon>
        <taxon>core chlorophytes</taxon>
        <taxon>Chlorophyceae</taxon>
        <taxon>CS clade</taxon>
        <taxon>Chlamydomonadales</taxon>
        <taxon>Tetrabaenaceae</taxon>
        <taxon>Tetrabaena</taxon>
    </lineage>
</organism>
<feature type="region of interest" description="Disordered" evidence="1">
    <location>
        <begin position="416"/>
        <end position="481"/>
    </location>
</feature>
<feature type="region of interest" description="Disordered" evidence="1">
    <location>
        <begin position="209"/>
        <end position="241"/>
    </location>
</feature>